<evidence type="ECO:0000256" key="1">
    <source>
        <dbReference type="SAM" id="MobiDB-lite"/>
    </source>
</evidence>
<dbReference type="EMBL" id="JAJAUY010000155">
    <property type="protein sequence ID" value="MCB5182864.1"/>
    <property type="molecule type" value="Genomic_DNA"/>
</dbReference>
<gene>
    <name evidence="2" type="ORF">LG632_26325</name>
</gene>
<comment type="caution">
    <text evidence="2">The sequence shown here is derived from an EMBL/GenBank/DDBJ whole genome shotgun (WGS) entry which is preliminary data.</text>
</comment>
<evidence type="ECO:0000313" key="2">
    <source>
        <dbReference type="EMBL" id="MCB5182864.1"/>
    </source>
</evidence>
<accession>A0ABS8BDZ7</accession>
<dbReference type="Proteomes" id="UP001199054">
    <property type="component" value="Unassembled WGS sequence"/>
</dbReference>
<name>A0ABS8BDZ7_9ACTN</name>
<organism evidence="2 3">
    <name type="scientific">Streptomyces antimicrobicus</name>
    <dbReference type="NCBI Taxonomy" id="2883108"/>
    <lineage>
        <taxon>Bacteria</taxon>
        <taxon>Bacillati</taxon>
        <taxon>Actinomycetota</taxon>
        <taxon>Actinomycetes</taxon>
        <taxon>Kitasatosporales</taxon>
        <taxon>Streptomycetaceae</taxon>
        <taxon>Streptomyces</taxon>
    </lineage>
</organism>
<feature type="compositionally biased region" description="Basic residues" evidence="1">
    <location>
        <begin position="1"/>
        <end position="13"/>
    </location>
</feature>
<keyword evidence="3" id="KW-1185">Reference proteome</keyword>
<protein>
    <recommendedName>
        <fullName evidence="4">DUF397 domain-containing protein</fullName>
    </recommendedName>
</protein>
<reference evidence="2 3" key="1">
    <citation type="submission" date="2021-10" db="EMBL/GenBank/DDBJ databases">
        <title>Streptomyces sp. strain SMC 277, a novel streptomycete isolated from soil.</title>
        <authorList>
            <person name="Chanama M."/>
        </authorList>
    </citation>
    <scope>NUCLEOTIDE SEQUENCE [LARGE SCALE GENOMIC DNA]</scope>
    <source>
        <strain evidence="2 3">SMC 277</strain>
    </source>
</reference>
<evidence type="ECO:0008006" key="4">
    <source>
        <dbReference type="Google" id="ProtNLM"/>
    </source>
</evidence>
<dbReference type="RefSeq" id="WP_226730051.1">
    <property type="nucleotide sequence ID" value="NZ_JAJAUY010000155.1"/>
</dbReference>
<evidence type="ECO:0000313" key="3">
    <source>
        <dbReference type="Proteomes" id="UP001199054"/>
    </source>
</evidence>
<feature type="region of interest" description="Disordered" evidence="1">
    <location>
        <begin position="1"/>
        <end position="23"/>
    </location>
</feature>
<proteinExistence type="predicted"/>
<sequence length="123" mass="13377">MGRQKTNKTRRPRPGFVPPAFGGDPIRDLAPAWDAAVADGLMPSGNEVNYRALPDGAVLSDAIGSDGQLLVDGRELTPAWAAELRRTKPEFAALIDVYEQQTADWTRISDMPPCEHSTCTCTH</sequence>